<dbReference type="InterPro" id="IPR050095">
    <property type="entry name" value="ECF_ABC_transporter_ATP-bd"/>
</dbReference>
<dbReference type="InterPro" id="IPR003593">
    <property type="entry name" value="AAA+_ATPase"/>
</dbReference>
<accession>A0A381U136</accession>
<protein>
    <recommendedName>
        <fullName evidence="5">AAA+ ATPase domain-containing protein</fullName>
    </recommendedName>
</protein>
<dbReference type="SMART" id="SM00382">
    <property type="entry name" value="AAA"/>
    <property type="match status" value="1"/>
</dbReference>
<comment type="similarity">
    <text evidence="1">Belongs to the ABC transporter superfamily.</text>
</comment>
<gene>
    <name evidence="6" type="ORF">METZ01_LOCUS74806</name>
</gene>
<dbReference type="InterPro" id="IPR003439">
    <property type="entry name" value="ABC_transporter-like_ATP-bd"/>
</dbReference>
<feature type="domain" description="AAA+ ATPase" evidence="5">
    <location>
        <begin position="222"/>
        <end position="405"/>
    </location>
</feature>
<keyword evidence="3" id="KW-0547">Nucleotide-binding</keyword>
<evidence type="ECO:0000256" key="1">
    <source>
        <dbReference type="ARBA" id="ARBA00005417"/>
    </source>
</evidence>
<keyword evidence="2" id="KW-0813">Transport</keyword>
<reference evidence="6" key="1">
    <citation type="submission" date="2018-05" db="EMBL/GenBank/DDBJ databases">
        <authorList>
            <person name="Lanie J.A."/>
            <person name="Ng W.-L."/>
            <person name="Kazmierczak K.M."/>
            <person name="Andrzejewski T.M."/>
            <person name="Davidsen T.M."/>
            <person name="Wayne K.J."/>
            <person name="Tettelin H."/>
            <person name="Glass J.I."/>
            <person name="Rusch D."/>
            <person name="Podicherti R."/>
            <person name="Tsui H.-C.T."/>
            <person name="Winkler M.E."/>
        </authorList>
    </citation>
    <scope>NUCLEOTIDE SEQUENCE</scope>
</reference>
<evidence type="ECO:0000256" key="3">
    <source>
        <dbReference type="ARBA" id="ARBA00022741"/>
    </source>
</evidence>
<organism evidence="6">
    <name type="scientific">marine metagenome</name>
    <dbReference type="NCBI Taxonomy" id="408172"/>
    <lineage>
        <taxon>unclassified sequences</taxon>
        <taxon>metagenomes</taxon>
        <taxon>ecological metagenomes</taxon>
    </lineage>
</organism>
<evidence type="ECO:0000256" key="2">
    <source>
        <dbReference type="ARBA" id="ARBA00022448"/>
    </source>
</evidence>
<sequence length="411" mass="46675">MIFGESGVGKSIFFQKLCGMYTEIRNFDLKIHEKPTRTIPVFQNPESQIVSSTLDGELAFSPECIFSNPSEVTYFVDEIKNKLDFIDDGSRHPVTLSGGEKELLNLTTALSVKPGLIIIDDGLSFLNNKAKKDQVKRLDNYIKDTGSIILWFTSDISDLKFGDSVWELTLDSFTEITKSKSLPKYQRNNYPAGKLRLIVNHLTYFYDHKRTILNDLSIEILETRCFGIIGANGSGKTTIAGIFSGILPDYSGEFQLEIDGESPSIGYLNQFPEKMLGTVTLGEFLLDLQHFGKLNPLLVNQALNMMNDYQINWKIIEHKPAFDVQWTALRLAIIILLGCSNYELIILDEPTFGLGWRQKQTLARFINKILNKKHCIIISHDEQFINSICDKVLELDTKSIMQNPDLVREQR</sequence>
<dbReference type="Gene3D" id="3.40.50.300">
    <property type="entry name" value="P-loop containing nucleotide triphosphate hydrolases"/>
    <property type="match status" value="2"/>
</dbReference>
<evidence type="ECO:0000256" key="4">
    <source>
        <dbReference type="ARBA" id="ARBA00022840"/>
    </source>
</evidence>
<evidence type="ECO:0000313" key="6">
    <source>
        <dbReference type="EMBL" id="SVA21952.1"/>
    </source>
</evidence>
<proteinExistence type="inferred from homology"/>
<dbReference type="GO" id="GO:0042626">
    <property type="term" value="F:ATPase-coupled transmembrane transporter activity"/>
    <property type="evidence" value="ECO:0007669"/>
    <property type="project" value="TreeGrafter"/>
</dbReference>
<keyword evidence="4" id="KW-0067">ATP-binding</keyword>
<evidence type="ECO:0000259" key="5">
    <source>
        <dbReference type="SMART" id="SM00382"/>
    </source>
</evidence>
<dbReference type="Pfam" id="PF00005">
    <property type="entry name" value="ABC_tran"/>
    <property type="match status" value="2"/>
</dbReference>
<dbReference type="PANTHER" id="PTHR43553:SF24">
    <property type="entry name" value="ENERGY-COUPLING FACTOR TRANSPORTER ATP-BINDING PROTEIN ECFA1"/>
    <property type="match status" value="1"/>
</dbReference>
<dbReference type="AlphaFoldDB" id="A0A381U136"/>
<dbReference type="EMBL" id="UINC01005537">
    <property type="protein sequence ID" value="SVA21952.1"/>
    <property type="molecule type" value="Genomic_DNA"/>
</dbReference>
<dbReference type="GO" id="GO:0005524">
    <property type="term" value="F:ATP binding"/>
    <property type="evidence" value="ECO:0007669"/>
    <property type="project" value="UniProtKB-KW"/>
</dbReference>
<dbReference type="SUPFAM" id="SSF52540">
    <property type="entry name" value="P-loop containing nucleoside triphosphate hydrolases"/>
    <property type="match status" value="2"/>
</dbReference>
<dbReference type="PANTHER" id="PTHR43553">
    <property type="entry name" value="HEAVY METAL TRANSPORTER"/>
    <property type="match status" value="1"/>
</dbReference>
<dbReference type="InterPro" id="IPR027417">
    <property type="entry name" value="P-loop_NTPase"/>
</dbReference>
<dbReference type="GO" id="GO:0043190">
    <property type="term" value="C:ATP-binding cassette (ABC) transporter complex"/>
    <property type="evidence" value="ECO:0007669"/>
    <property type="project" value="TreeGrafter"/>
</dbReference>
<dbReference type="GO" id="GO:0016887">
    <property type="term" value="F:ATP hydrolysis activity"/>
    <property type="evidence" value="ECO:0007669"/>
    <property type="project" value="InterPro"/>
</dbReference>
<name>A0A381U136_9ZZZZ</name>